<organism evidence="8 9">
    <name type="scientific">Papaver nudicaule</name>
    <name type="common">Iceland poppy</name>
    <dbReference type="NCBI Taxonomy" id="74823"/>
    <lineage>
        <taxon>Eukaryota</taxon>
        <taxon>Viridiplantae</taxon>
        <taxon>Streptophyta</taxon>
        <taxon>Embryophyta</taxon>
        <taxon>Tracheophyta</taxon>
        <taxon>Spermatophyta</taxon>
        <taxon>Magnoliopsida</taxon>
        <taxon>Ranunculales</taxon>
        <taxon>Papaveraceae</taxon>
        <taxon>Papaveroideae</taxon>
        <taxon>Papaver</taxon>
    </lineage>
</organism>
<reference evidence="8" key="1">
    <citation type="submission" date="2022-03" db="EMBL/GenBank/DDBJ databases">
        <title>A functionally conserved STORR gene fusion in Papaver species that diverged 16.8 million years ago.</title>
        <authorList>
            <person name="Catania T."/>
        </authorList>
    </citation>
    <scope>NUCLEOTIDE SEQUENCE</scope>
    <source>
        <strain evidence="8">S-191538</strain>
    </source>
</reference>
<evidence type="ECO:0000256" key="2">
    <source>
        <dbReference type="ARBA" id="ARBA00004604"/>
    </source>
</evidence>
<dbReference type="GO" id="GO:0071035">
    <property type="term" value="P:nuclear polyadenylation-dependent rRNA catabolic process"/>
    <property type="evidence" value="ECO:0007669"/>
    <property type="project" value="TreeGrafter"/>
</dbReference>
<name>A0AA41VBR6_PAPNU</name>
<gene>
    <name evidence="8" type="ORF">MKW94_006523</name>
</gene>
<dbReference type="InterPro" id="IPR015847">
    <property type="entry name" value="ExoRNase_PH_dom2"/>
</dbReference>
<dbReference type="GO" id="GO:0000177">
    <property type="term" value="C:cytoplasmic exosome (RNase complex)"/>
    <property type="evidence" value="ECO:0007669"/>
    <property type="project" value="TreeGrafter"/>
</dbReference>
<protein>
    <recommendedName>
        <fullName evidence="6">Ribosomal RNA-processing protein 42</fullName>
    </recommendedName>
</protein>
<keyword evidence="4" id="KW-0963">Cytoplasm</keyword>
<dbReference type="GO" id="GO:0000467">
    <property type="term" value="P:exonucleolytic trimming to generate mature 3'-end of 5.8S rRNA from tricistronic rRNA transcript (SSU-rRNA, 5.8S rRNA, LSU-rRNA)"/>
    <property type="evidence" value="ECO:0007669"/>
    <property type="project" value="TreeGrafter"/>
</dbReference>
<evidence type="ECO:0000256" key="6">
    <source>
        <dbReference type="ARBA" id="ARBA00042523"/>
    </source>
</evidence>
<dbReference type="GO" id="GO:0005730">
    <property type="term" value="C:nucleolus"/>
    <property type="evidence" value="ECO:0007669"/>
    <property type="project" value="UniProtKB-SubCell"/>
</dbReference>
<dbReference type="GO" id="GO:0000176">
    <property type="term" value="C:nuclear exosome (RNase complex)"/>
    <property type="evidence" value="ECO:0007669"/>
    <property type="project" value="TreeGrafter"/>
</dbReference>
<evidence type="ECO:0000256" key="3">
    <source>
        <dbReference type="ARBA" id="ARBA00006678"/>
    </source>
</evidence>
<dbReference type="PANTHER" id="PTHR11097">
    <property type="entry name" value="EXOSOME COMPLEX EXONUCLEASE RIBOSOMAL RNA PROCESSING PROTEIN"/>
    <property type="match status" value="1"/>
</dbReference>
<comment type="subcellular location">
    <subcellularLocation>
        <location evidence="1">Cytoplasm</location>
    </subcellularLocation>
    <subcellularLocation>
        <location evidence="2">Nucleus</location>
        <location evidence="2">Nucleolus</location>
    </subcellularLocation>
</comment>
<dbReference type="GO" id="GO:0034476">
    <property type="term" value="P:U5 snRNA 3'-end processing"/>
    <property type="evidence" value="ECO:0007669"/>
    <property type="project" value="TreeGrafter"/>
</dbReference>
<dbReference type="SUPFAM" id="SSF54211">
    <property type="entry name" value="Ribosomal protein S5 domain 2-like"/>
    <property type="match status" value="1"/>
</dbReference>
<dbReference type="Proteomes" id="UP001177140">
    <property type="component" value="Unassembled WGS sequence"/>
</dbReference>
<dbReference type="AlphaFoldDB" id="A0AA41VBR6"/>
<feature type="domain" description="Exoribonuclease phosphorolytic" evidence="7">
    <location>
        <begin position="78"/>
        <end position="131"/>
    </location>
</feature>
<dbReference type="GO" id="GO:0016075">
    <property type="term" value="P:rRNA catabolic process"/>
    <property type="evidence" value="ECO:0007669"/>
    <property type="project" value="TreeGrafter"/>
</dbReference>
<dbReference type="SUPFAM" id="SSF55666">
    <property type="entry name" value="Ribonuclease PH domain 2-like"/>
    <property type="match status" value="1"/>
</dbReference>
<evidence type="ECO:0000256" key="4">
    <source>
        <dbReference type="ARBA" id="ARBA00022490"/>
    </source>
</evidence>
<evidence type="ECO:0000313" key="9">
    <source>
        <dbReference type="Proteomes" id="UP001177140"/>
    </source>
</evidence>
<dbReference type="GO" id="GO:0071038">
    <property type="term" value="P:TRAMP-dependent tRNA surveillance pathway"/>
    <property type="evidence" value="ECO:0007669"/>
    <property type="project" value="TreeGrafter"/>
</dbReference>
<feature type="non-terminal residue" evidence="8">
    <location>
        <position position="1"/>
    </location>
</feature>
<dbReference type="Gene3D" id="3.30.230.70">
    <property type="entry name" value="GHMP Kinase, N-terminal domain"/>
    <property type="match status" value="1"/>
</dbReference>
<sequence>GGEELLSELSVALQRSLLSGKSGTGSGLDLSSLIVEEGNICWDLYIDTIVVSSDGNLLDVFFAAIKFDTTGLPVIVYRQYIADATSQEESLMSLAVSFAINRHGHICFLTKWGNSGLDPSVILEMVSVSKDVSEQLMMELDSEISAVEHFSSIPDDREDSSSQTFLLVNRDFEYSDRNY</sequence>
<dbReference type="EMBL" id="JAJJMA010152938">
    <property type="protein sequence ID" value="MCL7035073.1"/>
    <property type="molecule type" value="Genomic_DNA"/>
</dbReference>
<accession>A0AA41VBR6</accession>
<dbReference type="GO" id="GO:0034473">
    <property type="term" value="P:U1 snRNA 3'-end processing"/>
    <property type="evidence" value="ECO:0007669"/>
    <property type="project" value="TreeGrafter"/>
</dbReference>
<comment type="caution">
    <text evidence="8">The sequence shown here is derived from an EMBL/GenBank/DDBJ whole genome shotgun (WGS) entry which is preliminary data.</text>
</comment>
<dbReference type="Pfam" id="PF03725">
    <property type="entry name" value="RNase_PH_C"/>
    <property type="match status" value="1"/>
</dbReference>
<dbReference type="GO" id="GO:0035925">
    <property type="term" value="F:mRNA 3'-UTR AU-rich region binding"/>
    <property type="evidence" value="ECO:0007669"/>
    <property type="project" value="TreeGrafter"/>
</dbReference>
<comment type="similarity">
    <text evidence="3">Belongs to the RNase PH family.</text>
</comment>
<proteinExistence type="inferred from homology"/>
<dbReference type="InterPro" id="IPR020568">
    <property type="entry name" value="Ribosomal_Su5_D2-typ_SF"/>
</dbReference>
<evidence type="ECO:0000259" key="7">
    <source>
        <dbReference type="Pfam" id="PF03725"/>
    </source>
</evidence>
<evidence type="ECO:0000313" key="8">
    <source>
        <dbReference type="EMBL" id="MCL7035073.1"/>
    </source>
</evidence>
<evidence type="ECO:0000256" key="5">
    <source>
        <dbReference type="ARBA" id="ARBA00022835"/>
    </source>
</evidence>
<dbReference type="InterPro" id="IPR027408">
    <property type="entry name" value="PNPase/RNase_PH_dom_sf"/>
</dbReference>
<dbReference type="InterPro" id="IPR050590">
    <property type="entry name" value="Exosome_comp_Rrp42_subfam"/>
</dbReference>
<dbReference type="GO" id="GO:0071028">
    <property type="term" value="P:nuclear mRNA surveillance"/>
    <property type="evidence" value="ECO:0007669"/>
    <property type="project" value="TreeGrafter"/>
</dbReference>
<dbReference type="GO" id="GO:0034475">
    <property type="term" value="P:U4 snRNA 3'-end processing"/>
    <property type="evidence" value="ECO:0007669"/>
    <property type="project" value="TreeGrafter"/>
</dbReference>
<dbReference type="PANTHER" id="PTHR11097:SF8">
    <property type="entry name" value="EXOSOME COMPLEX COMPONENT RRP42"/>
    <property type="match status" value="1"/>
</dbReference>
<keyword evidence="5" id="KW-0271">Exosome</keyword>
<dbReference type="InterPro" id="IPR036345">
    <property type="entry name" value="ExoRNase_PH_dom2_sf"/>
</dbReference>
<keyword evidence="9" id="KW-1185">Reference proteome</keyword>
<evidence type="ECO:0000256" key="1">
    <source>
        <dbReference type="ARBA" id="ARBA00004496"/>
    </source>
</evidence>